<organism evidence="4 5">
    <name type="scientific">Phialemonium thermophilum</name>
    <dbReference type="NCBI Taxonomy" id="223376"/>
    <lineage>
        <taxon>Eukaryota</taxon>
        <taxon>Fungi</taxon>
        <taxon>Dikarya</taxon>
        <taxon>Ascomycota</taxon>
        <taxon>Pezizomycotina</taxon>
        <taxon>Sordariomycetes</taxon>
        <taxon>Sordariomycetidae</taxon>
        <taxon>Cephalothecales</taxon>
        <taxon>Cephalothecaceae</taxon>
        <taxon>Phialemonium</taxon>
    </lineage>
</organism>
<dbReference type="Gene3D" id="3.30.430.10">
    <property type="entry name" value="Killer Toxin P4, subunit A"/>
    <property type="match status" value="1"/>
</dbReference>
<keyword evidence="2" id="KW-1133">Transmembrane helix</keyword>
<comment type="caution">
    <text evidence="4">The sequence shown here is derived from an EMBL/GenBank/DDBJ whole genome shotgun (WGS) entry which is preliminary data.</text>
</comment>
<sequence length="177" mass="18726">MARNDITGCVERSKSSTRVAKMATRSGQTERVAKSNKTLNNQKTQPASRSIDPSTFTMHFVAILPFVSAAVAALGINCRGNANCVGTPECRLADIILQVSQMDPSTTFNPGDHIACCGIPGGHICAFTQNWNDPITAGDALAMLQGLSQHGCGQCGSIPFKDNNVDEGELTVNWVSG</sequence>
<protein>
    <recommendedName>
        <fullName evidence="3">Killer toxin Kp4 domain-containing protein</fullName>
    </recommendedName>
</protein>
<evidence type="ECO:0000256" key="1">
    <source>
        <dbReference type="SAM" id="MobiDB-lite"/>
    </source>
</evidence>
<proteinExistence type="predicted"/>
<dbReference type="InterPro" id="IPR011329">
    <property type="entry name" value="Killer_tox_Kp4/SMK"/>
</dbReference>
<reference evidence="4 5" key="1">
    <citation type="journal article" date="2024" name="Commun. Biol.">
        <title>Comparative genomic analysis of thermophilic fungi reveals convergent evolutionary adaptations and gene losses.</title>
        <authorList>
            <person name="Steindorff A.S."/>
            <person name="Aguilar-Pontes M.V."/>
            <person name="Robinson A.J."/>
            <person name="Andreopoulos B."/>
            <person name="LaButti K."/>
            <person name="Kuo A."/>
            <person name="Mondo S."/>
            <person name="Riley R."/>
            <person name="Otillar R."/>
            <person name="Haridas S."/>
            <person name="Lipzen A."/>
            <person name="Grimwood J."/>
            <person name="Schmutz J."/>
            <person name="Clum A."/>
            <person name="Reid I.D."/>
            <person name="Moisan M.C."/>
            <person name="Butler G."/>
            <person name="Nguyen T.T.M."/>
            <person name="Dewar K."/>
            <person name="Conant G."/>
            <person name="Drula E."/>
            <person name="Henrissat B."/>
            <person name="Hansel C."/>
            <person name="Singer S."/>
            <person name="Hutchinson M.I."/>
            <person name="de Vries R.P."/>
            <person name="Natvig D.O."/>
            <person name="Powell A.J."/>
            <person name="Tsang A."/>
            <person name="Grigoriev I.V."/>
        </authorList>
    </citation>
    <scope>NUCLEOTIDE SEQUENCE [LARGE SCALE GENOMIC DNA]</scope>
    <source>
        <strain evidence="4 5">ATCC 24622</strain>
    </source>
</reference>
<feature type="compositionally biased region" description="Polar residues" evidence="1">
    <location>
        <begin position="25"/>
        <end position="50"/>
    </location>
</feature>
<dbReference type="InterPro" id="IPR015131">
    <property type="entry name" value="Killer_tox_Kp4"/>
</dbReference>
<dbReference type="SUPFAM" id="SSF55221">
    <property type="entry name" value="Yeast killer toxins"/>
    <property type="match status" value="1"/>
</dbReference>
<feature type="domain" description="Killer toxin Kp4" evidence="3">
    <location>
        <begin position="67"/>
        <end position="176"/>
    </location>
</feature>
<dbReference type="EMBL" id="JAZHXJ010001071">
    <property type="protein sequence ID" value="KAL1845870.1"/>
    <property type="molecule type" value="Genomic_DNA"/>
</dbReference>
<evidence type="ECO:0000313" key="4">
    <source>
        <dbReference type="EMBL" id="KAL1845870.1"/>
    </source>
</evidence>
<keyword evidence="5" id="KW-1185">Reference proteome</keyword>
<name>A0ABR3VVB4_9PEZI</name>
<evidence type="ECO:0000313" key="5">
    <source>
        <dbReference type="Proteomes" id="UP001586593"/>
    </source>
</evidence>
<evidence type="ECO:0000259" key="3">
    <source>
        <dbReference type="Pfam" id="PF09044"/>
    </source>
</evidence>
<dbReference type="Pfam" id="PF09044">
    <property type="entry name" value="Kp4"/>
    <property type="match status" value="1"/>
</dbReference>
<keyword evidence="2" id="KW-0472">Membrane</keyword>
<keyword evidence="2" id="KW-0812">Transmembrane</keyword>
<accession>A0ABR3VVB4</accession>
<feature type="transmembrane region" description="Helical" evidence="2">
    <location>
        <begin position="56"/>
        <end position="76"/>
    </location>
</feature>
<dbReference type="Proteomes" id="UP001586593">
    <property type="component" value="Unassembled WGS sequence"/>
</dbReference>
<gene>
    <name evidence="4" type="ORF">VTK73DRAFT_420</name>
</gene>
<evidence type="ECO:0000256" key="2">
    <source>
        <dbReference type="SAM" id="Phobius"/>
    </source>
</evidence>
<feature type="region of interest" description="Disordered" evidence="1">
    <location>
        <begin position="17"/>
        <end position="50"/>
    </location>
</feature>